<keyword evidence="2" id="KW-1185">Reference proteome</keyword>
<protein>
    <submittedName>
        <fullName evidence="1">Variant erythrocyte surface antigen-1 family protein</fullName>
    </submittedName>
</protein>
<reference evidence="1 2" key="1">
    <citation type="submission" date="2021-06" db="EMBL/GenBank/DDBJ databases">
        <title>Genome sequence of Babesia caballi.</title>
        <authorList>
            <person name="Yamagishi J."/>
            <person name="Kidaka T."/>
            <person name="Ochi A."/>
        </authorList>
    </citation>
    <scope>NUCLEOTIDE SEQUENCE [LARGE SCALE GENOMIC DNA]</scope>
    <source>
        <strain evidence="1">USDA-D6B2</strain>
    </source>
</reference>
<name>A0AAV4LXJ9_BABCB</name>
<gene>
    <name evidence="1" type="ORF">BcabD6B2_37700</name>
</gene>
<accession>A0AAV4LXJ9</accession>
<dbReference type="GeneID" id="94195816"/>
<dbReference type="RefSeq" id="XP_067716404.1">
    <property type="nucleotide sequence ID" value="XM_067860303.1"/>
</dbReference>
<dbReference type="EMBL" id="BPLF01000003">
    <property type="protein sequence ID" value="GIX64335.1"/>
    <property type="molecule type" value="Genomic_DNA"/>
</dbReference>
<comment type="caution">
    <text evidence="1">The sequence shown here is derived from an EMBL/GenBank/DDBJ whole genome shotgun (WGS) entry which is preliminary data.</text>
</comment>
<dbReference type="Pfam" id="PF12785">
    <property type="entry name" value="VESA1_N"/>
    <property type="match status" value="2"/>
</dbReference>
<dbReference type="AlphaFoldDB" id="A0AAV4LXJ9"/>
<proteinExistence type="predicted"/>
<sequence>MTTGQKSLTDPPTNLKEAIDWVIKIKELSAIYDLAAALDALLKSDFDDVARPGEETDEKIVKTYKDGSVSLKTSLPSLADILKKFLGPPSSSDQGIIKSNGTSSYTFAYNGTQWNAEEASECAVILLATSPILYLGLGYVQSKCSHAKSPKQGWKDMKIKDSAFGHFLTGMGFPEVVLNGEKQGSDINSQLSGFTELQRYNVLPNEHPYNFFKELHKKVLDSTPPDSPSPLTSLYALSYYYITNFLYIVEPTIPAAPSFLSYSGLTALAGGAYGFNLGGLGTFRNGHCNVVYHGVPGGSDVIMFVVVTLIQGYPLTHLSQPLFDRPSNLKEAIDWILRVTGKDGGQPNVECAKQLAKAITDFPGFRDAIETAAKKLKESGSDDVSKALQKLQHYTTLGQIIGKLAEGLKAFIGYERGTIKYGSKGIGLPNDPRERLGDAVLGFIATVLKTMNLSNYKINLGVSGDLADAMKFLTESIGGGVYAFDSAVKKAGKLLKSVTARDISDVWRELKTVDGLVDATDLPTIKAYITVRQWTPKLKQYFNAVLDKLKTAKGVDSPTAQGQAQSSVESLKSSLDAFLTQLASQETNRPFNFSQEIVDGQKGLKQQLDAVVQANNALSHVVFTQTSDPARYIVSAVVLGIKSFLSHLQKIHYTSYYQGVAMETSGWSGNSSKDGQTCAKIFLGCIPVIFSALSYLYWRCDLTHGNGKWNDMPLRGGQNNKDDLKDFLYSMAYGSSILSVGTTGNVVSTALQKFEDFKAALSTSRKSYPEFIKELKRACRDKLCGPDFLASSTDHSMTILYSTATLYFTGKQIQGANNAEASPSTIREMLYFLAALPFSSEVGELEKHIGNLLSKPLLVSIAGINTTKPLFLTANNINSHLTTTVCLSATTMLGRFQGPGYVGKDKDPFLHNLYSNGIGLRYPSGAALFRCLTGCTYAVQFQLNFLLQQCSGKYIDTCGWRDCRFGSSINGDSFQSHLCPTIVSCSDQRCDHAGKKQSTINCNHHASNDAKCGSNPGQPSPLQAFLTDKLTGFCVSQPSNPDSPNHLHNHTIGSMCHKPMGFANHLRKDSDSKGAHIGATLRFTCANAGSPFRRICDYLLCLSKNTPKTLGEFFGFYWQIVTVTERYSVLTHILAYITDTFLQNNDKLQFIAAMSAMNGTISSHYAVLRKHDPRADLMSLYYPECQSETCGPYLKPLSYSTGSVFSHKYASTYLSWLVYLADDFRDWMSELLERFDGLKCDTSW</sequence>
<dbReference type="Proteomes" id="UP001497744">
    <property type="component" value="Unassembled WGS sequence"/>
</dbReference>
<evidence type="ECO:0000313" key="1">
    <source>
        <dbReference type="EMBL" id="GIX64335.1"/>
    </source>
</evidence>
<evidence type="ECO:0000313" key="2">
    <source>
        <dbReference type="Proteomes" id="UP001497744"/>
    </source>
</evidence>
<organism evidence="1 2">
    <name type="scientific">Babesia caballi</name>
    <dbReference type="NCBI Taxonomy" id="5871"/>
    <lineage>
        <taxon>Eukaryota</taxon>
        <taxon>Sar</taxon>
        <taxon>Alveolata</taxon>
        <taxon>Apicomplexa</taxon>
        <taxon>Aconoidasida</taxon>
        <taxon>Piroplasmida</taxon>
        <taxon>Babesiidae</taxon>
        <taxon>Babesia</taxon>
    </lineage>
</organism>
<dbReference type="InterPro" id="IPR024751">
    <property type="entry name" value="VESA1"/>
</dbReference>